<evidence type="ECO:0000259" key="2">
    <source>
        <dbReference type="Pfam" id="PF02481"/>
    </source>
</evidence>
<dbReference type="Gene3D" id="3.40.50.450">
    <property type="match status" value="1"/>
</dbReference>
<accession>H8GLD7</accession>
<evidence type="ECO:0000256" key="1">
    <source>
        <dbReference type="ARBA" id="ARBA00006525"/>
    </source>
</evidence>
<dbReference type="SUPFAM" id="SSF102405">
    <property type="entry name" value="MCP/YpsA-like"/>
    <property type="match status" value="1"/>
</dbReference>
<dbReference type="HOGENOM" id="CLU_029601_1_1_6"/>
<evidence type="ECO:0000259" key="3">
    <source>
        <dbReference type="Pfam" id="PF17782"/>
    </source>
</evidence>
<protein>
    <submittedName>
        <fullName evidence="4">DNA protecting protein DprA</fullName>
    </submittedName>
</protein>
<dbReference type="PANTHER" id="PTHR43022">
    <property type="entry name" value="PROTEIN SMF"/>
    <property type="match status" value="1"/>
</dbReference>
<dbReference type="GO" id="GO:0009294">
    <property type="term" value="P:DNA-mediated transformation"/>
    <property type="evidence" value="ECO:0007669"/>
    <property type="project" value="InterPro"/>
</dbReference>
<dbReference type="InterPro" id="IPR003488">
    <property type="entry name" value="DprA"/>
</dbReference>
<reference evidence="4 5" key="1">
    <citation type="journal article" date="2013" name="Genome Announc.">
        <title>Genome Sequence of the Obligate Gammaproteobacterial Methanotroph Methylomicrobium album Strain BG8.</title>
        <authorList>
            <person name="Kits K.D."/>
            <person name="Kalyuzhnaya M.G."/>
            <person name="Klotz M.G."/>
            <person name="Jetten M.S."/>
            <person name="Op den Camp H.J."/>
            <person name="Vuilleumier S."/>
            <person name="Bringel F."/>
            <person name="Dispirito A.A."/>
            <person name="Murrell J.C."/>
            <person name="Bruce D."/>
            <person name="Cheng J.F."/>
            <person name="Copeland A."/>
            <person name="Goodwin L."/>
            <person name="Hauser L."/>
            <person name="Lajus A."/>
            <person name="Land M.L."/>
            <person name="Lapidus A."/>
            <person name="Lucas S."/>
            <person name="Medigue C."/>
            <person name="Pitluck S."/>
            <person name="Woyke T."/>
            <person name="Zeytun A."/>
            <person name="Stein L.Y."/>
        </authorList>
    </citation>
    <scope>NUCLEOTIDE SEQUENCE [LARGE SCALE GENOMIC DNA]</scope>
    <source>
        <strain evidence="4 5">BG8</strain>
    </source>
</reference>
<evidence type="ECO:0000313" key="4">
    <source>
        <dbReference type="EMBL" id="EIC28136.1"/>
    </source>
</evidence>
<dbReference type="Pfam" id="PF17782">
    <property type="entry name" value="WHD_DprA"/>
    <property type="match status" value="1"/>
</dbReference>
<feature type="domain" description="DprA winged helix" evidence="3">
    <location>
        <begin position="314"/>
        <end position="370"/>
    </location>
</feature>
<dbReference type="RefSeq" id="WP_005368873.1">
    <property type="nucleotide sequence ID" value="NZ_CM001475.1"/>
</dbReference>
<dbReference type="InterPro" id="IPR057666">
    <property type="entry name" value="DrpA_SLOG"/>
</dbReference>
<dbReference type="Pfam" id="PF02481">
    <property type="entry name" value="DNA_processg_A"/>
    <property type="match status" value="1"/>
</dbReference>
<dbReference type="EMBL" id="CM001475">
    <property type="protein sequence ID" value="EIC28136.1"/>
    <property type="molecule type" value="Genomic_DNA"/>
</dbReference>
<evidence type="ECO:0000313" key="5">
    <source>
        <dbReference type="Proteomes" id="UP000005090"/>
    </source>
</evidence>
<proteinExistence type="inferred from homology"/>
<dbReference type="eggNOG" id="COG0758">
    <property type="taxonomic scope" value="Bacteria"/>
</dbReference>
<dbReference type="Proteomes" id="UP000005090">
    <property type="component" value="Chromosome"/>
</dbReference>
<feature type="domain" description="Smf/DprA SLOG" evidence="2">
    <location>
        <begin position="92"/>
        <end position="300"/>
    </location>
</feature>
<name>H8GLD7_METAL</name>
<dbReference type="NCBIfam" id="TIGR00732">
    <property type="entry name" value="dprA"/>
    <property type="match status" value="1"/>
</dbReference>
<dbReference type="InterPro" id="IPR036388">
    <property type="entry name" value="WH-like_DNA-bd_sf"/>
</dbReference>
<comment type="similarity">
    <text evidence="1">Belongs to the DprA/Smf family.</text>
</comment>
<dbReference type="InterPro" id="IPR041614">
    <property type="entry name" value="DprA_WH"/>
</dbReference>
<dbReference type="STRING" id="686340.Metal_0273"/>
<keyword evidence="5" id="KW-1185">Reference proteome</keyword>
<gene>
    <name evidence="4" type="ORF">Metal_0273</name>
</gene>
<organism evidence="4 5">
    <name type="scientific">Methylomicrobium album BG8</name>
    <dbReference type="NCBI Taxonomy" id="686340"/>
    <lineage>
        <taxon>Bacteria</taxon>
        <taxon>Pseudomonadati</taxon>
        <taxon>Pseudomonadota</taxon>
        <taxon>Gammaproteobacteria</taxon>
        <taxon>Methylococcales</taxon>
        <taxon>Methylococcaceae</taxon>
        <taxon>Methylomicrobium</taxon>
    </lineage>
</organism>
<dbReference type="AlphaFoldDB" id="H8GLD7"/>
<dbReference type="Gene3D" id="1.10.10.10">
    <property type="entry name" value="Winged helix-like DNA-binding domain superfamily/Winged helix DNA-binding domain"/>
    <property type="match status" value="1"/>
</dbReference>
<dbReference type="PANTHER" id="PTHR43022:SF1">
    <property type="entry name" value="PROTEIN SMF"/>
    <property type="match status" value="1"/>
</dbReference>
<sequence>MFSTRFKLRSNVTSTPSCDLSYWLALLRVPGVGSRTFLELLETHSPAQLFSESSSALASLGLKPAAIQAIKHPDWRLIEADLAWSSGADQHIVTFDDLLYPELLKQIADPPPVLFVRGDPALLARPQIAIVGSRNPSALGRETAFQFAKVLSAHGFVIVSGLALGIDAAGHEGALEGQGLTVAVVGTGPDRIYPAANKNLAMRIVGQGAIITELPPGTPAKAHHFPRRNRIISGLCRGLLVVEAARESGSLITARLALEQNREVFAIPGSIHNPLARGCNALIREGAKLVETVRDIVEELGQYYQEDMNYIATQEQSMLDLEQQTLLNLVMYDPTSIDDLVEKTGKSVETIASMLLILELNGYVSAVAGGRYTRIK</sequence>